<evidence type="ECO:0000313" key="2">
    <source>
        <dbReference type="Proteomes" id="UP000426246"/>
    </source>
</evidence>
<dbReference type="KEGG" id="ppsc:EHS13_25030"/>
<proteinExistence type="predicted"/>
<keyword evidence="2" id="KW-1185">Reference proteome</keyword>
<protein>
    <submittedName>
        <fullName evidence="1">Uncharacterized protein</fullName>
    </submittedName>
</protein>
<reference evidence="2" key="1">
    <citation type="submission" date="2018-11" db="EMBL/GenBank/DDBJ databases">
        <title>Complete genome sequence of Paenibacillus sp. ML311-T8.</title>
        <authorList>
            <person name="Nam Y.-D."/>
            <person name="Kang J."/>
            <person name="Chung W.-H."/>
            <person name="Park Y.S."/>
        </authorList>
    </citation>
    <scope>NUCLEOTIDE SEQUENCE [LARGE SCALE GENOMIC DNA]</scope>
    <source>
        <strain evidence="2">ML311-T8</strain>
    </source>
</reference>
<evidence type="ECO:0000313" key="1">
    <source>
        <dbReference type="EMBL" id="QGQ97918.1"/>
    </source>
</evidence>
<name>A0A6B8RRM4_9BACL</name>
<organism evidence="1 2">
    <name type="scientific">Paenibacillus psychroresistens</name>
    <dbReference type="NCBI Taxonomy" id="1778678"/>
    <lineage>
        <taxon>Bacteria</taxon>
        <taxon>Bacillati</taxon>
        <taxon>Bacillota</taxon>
        <taxon>Bacilli</taxon>
        <taxon>Bacillales</taxon>
        <taxon>Paenibacillaceae</taxon>
        <taxon>Paenibacillus</taxon>
    </lineage>
</organism>
<dbReference type="Proteomes" id="UP000426246">
    <property type="component" value="Chromosome"/>
</dbReference>
<dbReference type="AlphaFoldDB" id="A0A6B8RRM4"/>
<dbReference type="RefSeq" id="WP_155703017.1">
    <property type="nucleotide sequence ID" value="NZ_CP034235.1"/>
</dbReference>
<sequence>MKIIHLDFEGKVSADTFGILGKMFRHGEDTNYSIDAATIKKVFMNDKYFDIQNSDKNLKVKILYQRYCILIKELLNEYSELADEDRKKIIDYYLFDNRLKELKYLGLGHYYNAKFKKSQATLFRSNGGKRDEPDNYGKSSNLETVKTIFEHCREHINKGTDKVRLYSYSKCFGIVLFKYLSINQKKDTVELQILPNQDINVIFGGDNNMSLHQFVGDQCKNTRTDYCIDMSSVRNGKRDNLTIWMKDFLGEKSTEIQKMHSPVSDQEVITSCILNQEVSESFNEEELIYLLYRYYEKYYEVRNKGKGDKFKYEFEKAITYINEEFEKELSNQPGEENAQQFINIKNHIDRFKLCINGNEAHDKKVNKVFTYIDWSAENLSLEKDTESIYKLRSTNSYITNFKGFLHNYLMKV</sequence>
<gene>
    <name evidence="1" type="ORF">EHS13_25030</name>
</gene>
<dbReference type="OrthoDB" id="9919596at2"/>
<accession>A0A6B8RRM4</accession>
<dbReference type="EMBL" id="CP034235">
    <property type="protein sequence ID" value="QGQ97918.1"/>
    <property type="molecule type" value="Genomic_DNA"/>
</dbReference>